<accession>A0A1X7S6U9</accession>
<dbReference type="AlphaFoldDB" id="A0A1X7S6U9"/>
<evidence type="ECO:0000313" key="3">
    <source>
        <dbReference type="Proteomes" id="UP000215127"/>
    </source>
</evidence>
<proteinExistence type="predicted"/>
<reference evidence="2 3" key="1">
    <citation type="submission" date="2016-06" db="EMBL/GenBank/DDBJ databases">
        <authorList>
            <person name="Kjaerup R.B."/>
            <person name="Dalgaard T.S."/>
            <person name="Juul-Madsen H.R."/>
        </authorList>
    </citation>
    <scope>NUCLEOTIDE SEQUENCE [LARGE SCALE GENOMIC DNA]</scope>
</reference>
<dbReference type="Proteomes" id="UP000215127">
    <property type="component" value="Chromosome 11"/>
</dbReference>
<gene>
    <name evidence="2" type="ORF">ZT3D7_G10405</name>
</gene>
<name>A0A1X7S6U9_ZYMT9</name>
<keyword evidence="3" id="KW-1185">Reference proteome</keyword>
<feature type="compositionally biased region" description="Pro residues" evidence="1">
    <location>
        <begin position="265"/>
        <end position="277"/>
    </location>
</feature>
<dbReference type="STRING" id="1276538.A0A1X7S6U9"/>
<protein>
    <submittedName>
        <fullName evidence="2">Uncharacterized protein</fullName>
    </submittedName>
</protein>
<sequence>MRKRQLIEAERIEDGWAAKWKNAKSSKNHPFLKLMAQIVFGMHLLEQEPPESTAEIVAILQAHVNETDSFLERTNEDFTIATKDIEERIRYLRMPMLHTDVFDVMLNDRKYRNELLLGNEKVERIAERTVKAMDSAMMDLDCGIRSTAELRLYLDGLSTRLPVGNRKVSQILSAMSGNEQGWNKYLHDLRSQGKYLGERLLTLSSITDEISRRAGAASRRNVPPMSRTISPEKKIPVSPGIRSKFTKEPMNHTRAGPWVNKPLPREPIPNTPTPEPMLPSRTSSDTVRRLEPPPSHGHTPEPRTSRKLSSDTIRMKLEPPRSQSASPAHRSTASKRSADGSPLRPRLAGHALGPGEAENTKALARSMKDSNSLRSHPPDFAVKQVPLLPPPVFLPTRTQSQTRRLEPSRQLRPEANKIFRRSLSQPVLPTVSLHIPAPVRRPITKSIPRKPVAPAKVEKDMSFAYIEELTSPTIGTNFSPRFSKRVKNLPAPIQSQIAPDLTPKAIDSARFISPAARFNDHDPSNHSYFATDTSETLFANSTPEDQHARRGPRLVLFPKQPDLSTPSQAIANGHGAARPRSKTTNNYSPPKEFLNFKAGNAPIPPETARKAPAAKGGSRMLNLTKFWHRKGWSVSNAS</sequence>
<feature type="region of interest" description="Disordered" evidence="1">
    <location>
        <begin position="212"/>
        <end position="386"/>
    </location>
</feature>
<organism evidence="2 3">
    <name type="scientific">Zymoseptoria tritici (strain ST99CH_3D7)</name>
    <dbReference type="NCBI Taxonomy" id="1276538"/>
    <lineage>
        <taxon>Eukaryota</taxon>
        <taxon>Fungi</taxon>
        <taxon>Dikarya</taxon>
        <taxon>Ascomycota</taxon>
        <taxon>Pezizomycotina</taxon>
        <taxon>Dothideomycetes</taxon>
        <taxon>Dothideomycetidae</taxon>
        <taxon>Mycosphaerellales</taxon>
        <taxon>Mycosphaerellaceae</taxon>
        <taxon>Zymoseptoria</taxon>
    </lineage>
</organism>
<feature type="compositionally biased region" description="Polar residues" evidence="1">
    <location>
        <begin position="321"/>
        <end position="335"/>
    </location>
</feature>
<evidence type="ECO:0000313" key="2">
    <source>
        <dbReference type="EMBL" id="SMQ55250.1"/>
    </source>
</evidence>
<dbReference type="EMBL" id="LT853702">
    <property type="protein sequence ID" value="SMQ55250.1"/>
    <property type="molecule type" value="Genomic_DNA"/>
</dbReference>
<evidence type="ECO:0000256" key="1">
    <source>
        <dbReference type="SAM" id="MobiDB-lite"/>
    </source>
</evidence>
<feature type="region of interest" description="Disordered" evidence="1">
    <location>
        <begin position="563"/>
        <end position="616"/>
    </location>
</feature>